<dbReference type="EMBL" id="JARBJD010000040">
    <property type="protein sequence ID" value="KAK2958165.1"/>
    <property type="molecule type" value="Genomic_DNA"/>
</dbReference>
<proteinExistence type="predicted"/>
<feature type="region of interest" description="Disordered" evidence="1">
    <location>
        <begin position="39"/>
        <end position="94"/>
    </location>
</feature>
<comment type="caution">
    <text evidence="2">The sequence shown here is derived from an EMBL/GenBank/DDBJ whole genome shotgun (WGS) entry which is preliminary data.</text>
</comment>
<keyword evidence="3" id="KW-1185">Reference proteome</keyword>
<feature type="region of interest" description="Disordered" evidence="1">
    <location>
        <begin position="118"/>
        <end position="154"/>
    </location>
</feature>
<feature type="compositionally biased region" description="Polar residues" evidence="1">
    <location>
        <begin position="51"/>
        <end position="74"/>
    </location>
</feature>
<name>A0ABQ9Y349_9EUKA</name>
<organism evidence="2 3">
    <name type="scientific">Blattamonas nauphoetae</name>
    <dbReference type="NCBI Taxonomy" id="2049346"/>
    <lineage>
        <taxon>Eukaryota</taxon>
        <taxon>Metamonada</taxon>
        <taxon>Preaxostyla</taxon>
        <taxon>Oxymonadida</taxon>
        <taxon>Blattamonas</taxon>
    </lineage>
</organism>
<evidence type="ECO:0000313" key="2">
    <source>
        <dbReference type="EMBL" id="KAK2958165.1"/>
    </source>
</evidence>
<sequence>MSEISVGMHGMTLSIIFVKGWSSCEVAGYQVGIQPSNIVQSETERKRHSVWSKSNDSAKSSWIRTTASADPTSNDEPRVVQTGDHTPHSPSAPLAPFAVFPAVPSHPCPVAPTQSARLTDAAGQTYHPMPDVWHPDRQHNPQQPLPQTIHQKNE</sequence>
<evidence type="ECO:0000313" key="3">
    <source>
        <dbReference type="Proteomes" id="UP001281761"/>
    </source>
</evidence>
<feature type="compositionally biased region" description="Polar residues" evidence="1">
    <location>
        <begin position="140"/>
        <end position="154"/>
    </location>
</feature>
<accession>A0ABQ9Y349</accession>
<reference evidence="2 3" key="1">
    <citation type="journal article" date="2022" name="bioRxiv">
        <title>Genomics of Preaxostyla Flagellates Illuminates Evolutionary Transitions and the Path Towards Mitochondrial Loss.</title>
        <authorList>
            <person name="Novak L.V.F."/>
            <person name="Treitli S.C."/>
            <person name="Pyrih J."/>
            <person name="Halakuc P."/>
            <person name="Pipaliya S.V."/>
            <person name="Vacek V."/>
            <person name="Brzon O."/>
            <person name="Soukal P."/>
            <person name="Eme L."/>
            <person name="Dacks J.B."/>
            <person name="Karnkowska A."/>
            <person name="Elias M."/>
            <person name="Hampl V."/>
        </authorList>
    </citation>
    <scope>NUCLEOTIDE SEQUENCE [LARGE SCALE GENOMIC DNA]</scope>
    <source>
        <strain evidence="2">NAU3</strain>
        <tissue evidence="2">Gut</tissue>
    </source>
</reference>
<dbReference type="Proteomes" id="UP001281761">
    <property type="component" value="Unassembled WGS sequence"/>
</dbReference>
<protein>
    <submittedName>
        <fullName evidence="2">Uncharacterized protein</fullName>
    </submittedName>
</protein>
<evidence type="ECO:0000256" key="1">
    <source>
        <dbReference type="SAM" id="MobiDB-lite"/>
    </source>
</evidence>
<gene>
    <name evidence="2" type="ORF">BLNAU_6869</name>
</gene>